<keyword evidence="3" id="KW-0902">Two-component regulatory system</keyword>
<dbReference type="InterPro" id="IPR003661">
    <property type="entry name" value="HisK_dim/P_dom"/>
</dbReference>
<dbReference type="InterPro" id="IPR036890">
    <property type="entry name" value="HATPase_C_sf"/>
</dbReference>
<comment type="caution">
    <text evidence="5">The sequence shown here is derived from an EMBL/GenBank/DDBJ whole genome shotgun (WGS) entry which is preliminary data.</text>
</comment>
<organism evidence="5 6">
    <name type="scientific">Crocosphaera watsonii WH 8501</name>
    <dbReference type="NCBI Taxonomy" id="165597"/>
    <lineage>
        <taxon>Bacteria</taxon>
        <taxon>Bacillati</taxon>
        <taxon>Cyanobacteriota</taxon>
        <taxon>Cyanophyceae</taxon>
        <taxon>Oscillatoriophycideae</taxon>
        <taxon>Chroococcales</taxon>
        <taxon>Aphanothecaceae</taxon>
        <taxon>Crocosphaera</taxon>
    </lineage>
</organism>
<dbReference type="PANTHER" id="PTHR43547:SF2">
    <property type="entry name" value="HYBRID SIGNAL TRANSDUCTION HISTIDINE KINASE C"/>
    <property type="match status" value="1"/>
</dbReference>
<gene>
    <name evidence="5" type="ORF">CwatDRAFT_4424</name>
</gene>
<keyword evidence="2 5" id="KW-0418">Kinase</keyword>
<dbReference type="KEGG" id="cwa:CwatDRAFT_4424"/>
<evidence type="ECO:0000259" key="4">
    <source>
        <dbReference type="PROSITE" id="PS50109"/>
    </source>
</evidence>
<dbReference type="SMART" id="SM00387">
    <property type="entry name" value="HATPase_c"/>
    <property type="match status" value="1"/>
</dbReference>
<protein>
    <submittedName>
        <fullName evidence="5">ATP-binding region, ATPase-like:Histidine kinase A, N-terminal</fullName>
    </submittedName>
</protein>
<keyword evidence="6" id="KW-1185">Reference proteome</keyword>
<dbReference type="PROSITE" id="PS50109">
    <property type="entry name" value="HIS_KIN"/>
    <property type="match status" value="1"/>
</dbReference>
<dbReference type="InterPro" id="IPR005467">
    <property type="entry name" value="His_kinase_dom"/>
</dbReference>
<dbReference type="EMBL" id="AADV02000006">
    <property type="protein sequence ID" value="EAM51266.1"/>
    <property type="molecule type" value="Genomic_DNA"/>
</dbReference>
<sequence length="461" mass="52545">MSTMSNSSTDNNTEKSLIKAIVAPSDYGRTLDKITQILSKELLVDFCAIIIISNHSKYFYTLINSKGKYATIHESKLSKIIQTPWVQEIKNNSKLKSISDLSNKKYQKLSLFFEDIKVQSLLGARTDFKGETNGIILLGKSNSYQWSSQDKTKLKEVVNIVGMACHLSQVDEIFDEKSVNKDSSFSLSDIPQLLEENPILKLWWTSTRKQLEKQLEWNRKVIYNMITIMSDQTRNPLAILKMGITVLLTRELSPEELAKRIAMLEDAWHKLNNINEKILQLKYLKSQDLCYNLVPLNLTKLLIDITDSYREKWQENCKNNLTLKTNFNIEPEEPLSTDVQHLTNILEELLTNASKFSIPNSTVTLEVNKENDNNDSLIIITLCNISEHGCRNNISEFFEPFYREQIVIDSGIPGIGVGLNIVKDLVKLIQGKISLESLPTENPKHCKIVCRLVLPQSLSSS</sequence>
<evidence type="ECO:0000313" key="6">
    <source>
        <dbReference type="Proteomes" id="UP000003922"/>
    </source>
</evidence>
<keyword evidence="2 5" id="KW-0808">Transferase</keyword>
<evidence type="ECO:0000256" key="2">
    <source>
        <dbReference type="ARBA" id="ARBA00022777"/>
    </source>
</evidence>
<dbReference type="Proteomes" id="UP000003922">
    <property type="component" value="Unassembled WGS sequence"/>
</dbReference>
<dbReference type="AlphaFoldDB" id="Q4C546"/>
<evidence type="ECO:0000256" key="3">
    <source>
        <dbReference type="ARBA" id="ARBA00023012"/>
    </source>
</evidence>
<reference evidence="5" key="3">
    <citation type="submission" date="2016-12" db="EMBL/GenBank/DDBJ databases">
        <title>Annotation of the draft genome assembly of Crocosphaera watsonii WH 8501.</title>
        <authorList>
            <consortium name="US DOE Joint Genome Institute (JGI-ORNL)"/>
            <person name="Larimer F."/>
            <person name="Land M."/>
        </authorList>
    </citation>
    <scope>NUCLEOTIDE SEQUENCE</scope>
    <source>
        <strain evidence="5">WH 8501</strain>
    </source>
</reference>
<accession>Q4C546</accession>
<dbReference type="Pfam" id="PF02518">
    <property type="entry name" value="HATPase_c"/>
    <property type="match status" value="1"/>
</dbReference>
<keyword evidence="5" id="KW-0067">ATP-binding</keyword>
<dbReference type="PANTHER" id="PTHR43547">
    <property type="entry name" value="TWO-COMPONENT HISTIDINE KINASE"/>
    <property type="match status" value="1"/>
</dbReference>
<dbReference type="SUPFAM" id="SSF55781">
    <property type="entry name" value="GAF domain-like"/>
    <property type="match status" value="1"/>
</dbReference>
<keyword evidence="1" id="KW-0597">Phosphoprotein</keyword>
<evidence type="ECO:0000256" key="1">
    <source>
        <dbReference type="ARBA" id="ARBA00022553"/>
    </source>
</evidence>
<keyword evidence="5" id="KW-0547">Nucleotide-binding</keyword>
<dbReference type="SUPFAM" id="SSF55874">
    <property type="entry name" value="ATPase domain of HSP90 chaperone/DNA topoisomerase II/histidine kinase"/>
    <property type="match status" value="1"/>
</dbReference>
<dbReference type="InterPro" id="IPR003594">
    <property type="entry name" value="HATPase_dom"/>
</dbReference>
<feature type="domain" description="Histidine kinase" evidence="4">
    <location>
        <begin position="228"/>
        <end position="458"/>
    </location>
</feature>
<reference evidence="5" key="1">
    <citation type="submission" date="2004-02" db="EMBL/GenBank/DDBJ databases">
        <authorList>
            <consortium name="DOE Joint Genome Institute"/>
        </authorList>
    </citation>
    <scope>NUCLEOTIDE SEQUENCE [LARGE SCALE GENOMIC DNA]</scope>
    <source>
        <strain evidence="5">WH 8501</strain>
    </source>
</reference>
<reference evidence="5" key="2">
    <citation type="submission" date="2005-06" db="EMBL/GenBank/DDBJ databases">
        <title>Sequencing of the draft genome and assembly of Crocosphaera watsonii WH 8501.</title>
        <authorList>
            <consortium name="US DOE Joint Genome Institute (JGI-PGF)"/>
            <person name="Copeland A."/>
            <person name="Lucas S."/>
            <person name="Lapidus A."/>
            <person name="Barry K."/>
            <person name="Detter C."/>
            <person name="Glavina T."/>
            <person name="Hammon N."/>
            <person name="Israni S."/>
            <person name="Pitluck S."/>
            <person name="Richardson P."/>
        </authorList>
    </citation>
    <scope>NUCLEOTIDE SEQUENCE [LARGE SCALE GENOMIC DNA]</scope>
    <source>
        <strain evidence="5">WH 8501</strain>
    </source>
</reference>
<proteinExistence type="predicted"/>
<name>Q4C546_CROWT</name>
<evidence type="ECO:0000313" key="5">
    <source>
        <dbReference type="EMBL" id="EAM51266.1"/>
    </source>
</evidence>
<dbReference type="Gene3D" id="3.30.565.10">
    <property type="entry name" value="Histidine kinase-like ATPase, C-terminal domain"/>
    <property type="match status" value="1"/>
</dbReference>
<dbReference type="SMART" id="SM00388">
    <property type="entry name" value="HisKA"/>
    <property type="match status" value="1"/>
</dbReference>
<dbReference type="GO" id="GO:0000155">
    <property type="term" value="F:phosphorelay sensor kinase activity"/>
    <property type="evidence" value="ECO:0007669"/>
    <property type="project" value="InterPro"/>
</dbReference>
<dbReference type="GO" id="GO:0005524">
    <property type="term" value="F:ATP binding"/>
    <property type="evidence" value="ECO:0007669"/>
    <property type="project" value="UniProtKB-KW"/>
</dbReference>